<feature type="region of interest" description="Disordered" evidence="1">
    <location>
        <begin position="251"/>
        <end position="441"/>
    </location>
</feature>
<keyword evidence="4" id="KW-1185">Reference proteome</keyword>
<dbReference type="RefSeq" id="XP_058329954.1">
    <property type="nucleotide sequence ID" value="XM_058474214.1"/>
</dbReference>
<dbReference type="Proteomes" id="UP001150941">
    <property type="component" value="Unassembled WGS sequence"/>
</dbReference>
<feature type="compositionally biased region" description="Polar residues" evidence="1">
    <location>
        <begin position="253"/>
        <end position="266"/>
    </location>
</feature>
<evidence type="ECO:0000313" key="4">
    <source>
        <dbReference type="Proteomes" id="UP001150941"/>
    </source>
</evidence>
<reference evidence="3" key="1">
    <citation type="submission" date="2022-11" db="EMBL/GenBank/DDBJ databases">
        <authorList>
            <person name="Petersen C."/>
        </authorList>
    </citation>
    <scope>NUCLEOTIDE SEQUENCE</scope>
    <source>
        <strain evidence="3">IBT 19713</strain>
    </source>
</reference>
<feature type="compositionally biased region" description="Polar residues" evidence="1">
    <location>
        <begin position="549"/>
        <end position="562"/>
    </location>
</feature>
<name>A0A9W9NY71_9EURO</name>
<feature type="compositionally biased region" description="Basic and acidic residues" evidence="1">
    <location>
        <begin position="487"/>
        <end position="534"/>
    </location>
</feature>
<gene>
    <name evidence="3" type="ORF">N7468_004917</name>
</gene>
<feature type="compositionally biased region" description="Low complexity" evidence="1">
    <location>
        <begin position="366"/>
        <end position="375"/>
    </location>
</feature>
<evidence type="ECO:0000256" key="1">
    <source>
        <dbReference type="SAM" id="MobiDB-lite"/>
    </source>
</evidence>
<protein>
    <recommendedName>
        <fullName evidence="2">Ell binding protein Ebp1 C-terminal domain-containing protein</fullName>
    </recommendedName>
</protein>
<dbReference type="OrthoDB" id="284473at2759"/>
<feature type="domain" description="Ell binding protein Ebp1 C-terminal" evidence="2">
    <location>
        <begin position="593"/>
        <end position="823"/>
    </location>
</feature>
<dbReference type="GeneID" id="83201517"/>
<dbReference type="AlphaFoldDB" id="A0A9W9NY71"/>
<evidence type="ECO:0000313" key="3">
    <source>
        <dbReference type="EMBL" id="KAJ5231961.1"/>
    </source>
</evidence>
<feature type="compositionally biased region" description="Basic and acidic residues" evidence="1">
    <location>
        <begin position="267"/>
        <end position="301"/>
    </location>
</feature>
<proteinExistence type="predicted"/>
<organism evidence="3 4">
    <name type="scientific">Penicillium chermesinum</name>
    <dbReference type="NCBI Taxonomy" id="63820"/>
    <lineage>
        <taxon>Eukaryota</taxon>
        <taxon>Fungi</taxon>
        <taxon>Dikarya</taxon>
        <taxon>Ascomycota</taxon>
        <taxon>Pezizomycotina</taxon>
        <taxon>Eurotiomycetes</taxon>
        <taxon>Eurotiomycetidae</taxon>
        <taxon>Eurotiales</taxon>
        <taxon>Aspergillaceae</taxon>
        <taxon>Penicillium</taxon>
    </lineage>
</organism>
<accession>A0A9W9NY71</accession>
<dbReference type="Pfam" id="PF21204">
    <property type="entry name" value="Ebp1_C"/>
    <property type="match status" value="1"/>
</dbReference>
<feature type="compositionally biased region" description="Basic and acidic residues" evidence="1">
    <location>
        <begin position="339"/>
        <end position="360"/>
    </location>
</feature>
<reference evidence="3" key="2">
    <citation type="journal article" date="2023" name="IMA Fungus">
        <title>Comparative genomic study of the Penicillium genus elucidates a diverse pangenome and 15 lateral gene transfer events.</title>
        <authorList>
            <person name="Petersen C."/>
            <person name="Sorensen T."/>
            <person name="Nielsen M.R."/>
            <person name="Sondergaard T.E."/>
            <person name="Sorensen J.L."/>
            <person name="Fitzpatrick D.A."/>
            <person name="Frisvad J.C."/>
            <person name="Nielsen K.L."/>
        </authorList>
    </citation>
    <scope>NUCLEOTIDE SEQUENCE</scope>
    <source>
        <strain evidence="3">IBT 19713</strain>
    </source>
</reference>
<feature type="compositionally biased region" description="Basic and acidic residues" evidence="1">
    <location>
        <begin position="414"/>
        <end position="429"/>
    </location>
</feature>
<sequence length="837" mass="92917">MQHRGVSDLFSTTNRKIWEMIIGGRPPSSNFPFIPGLHLAPGKNVLVQKTPRVHPGPSIHPYGSSFQDGASLAWYSPPSPSSPSLASRFRKLALYKSWEYASVHGGQINRALPRTAMSVNTPPPSAETIISPRASLSTADPAALDHLDQQLKRLSDDVLPQHPYLLTLPTNAPYHLGPRSANNWAVGYDRPFGLEEQELQYVTFLTHHNTDSLLLAVGDWSDETGRMMADHSTAPSTEIPRETVARKKISLNDYKNQKITSPATSHASHEATPRDPTKLPMREEPRRVSRPDPVKKSDKNQPPDNPSKSHPHLSPGKGPKKRPSTSDIKHLGVLGSQDPDMHSSKKPRLSPEKEPRREVTPSKSNTPKLPALLSPTLPPTSTPRLPRLLSPTLPPDIEKELARLGDQSPIRTSPKHDTTTFKSKRDESIPLRSPAPFAKESQSRLIVRLRYGKANRRWVEGLLKFTGGKKKVPRPSSPTGQDTDTEEPSRVEKRRDETTFGREIVSSDRSRARSKRELDEGDSAARAKDPKGPGEKPQTGASHPPRSIPNVNDKSKSSTSLTPVKASMARRNGLGEGEAALPSTRRGRSRNFDRRAWRDEFQKFSNIGRELKHAAVRSSTTDEKLAAVTAIEAIMGFILAFVADDQSKTIARQVGDSSSWQSIIAYWRVVMKNSTSYPILHSLCLLLGAVSYGAIHSLDLDRLAASPLPGEHTPVPTPGSDGSTMPSDENKKSRREFLELKNRLPESFKESQKLWIEGTRGLSEDTLRREFPSTWSSRSHNHAERGRTVLKPGEYVGDYFLPLGGITPPIEVVRFGWSLLQEWCTQEKVDWKSRLGL</sequence>
<evidence type="ECO:0000259" key="2">
    <source>
        <dbReference type="Pfam" id="PF21204"/>
    </source>
</evidence>
<feature type="region of interest" description="Disordered" evidence="1">
    <location>
        <begin position="709"/>
        <end position="732"/>
    </location>
</feature>
<dbReference type="InterPro" id="IPR049403">
    <property type="entry name" value="Ebp1_C"/>
</dbReference>
<feature type="region of interest" description="Disordered" evidence="1">
    <location>
        <begin position="462"/>
        <end position="589"/>
    </location>
</feature>
<comment type="caution">
    <text evidence="3">The sequence shown here is derived from an EMBL/GenBank/DDBJ whole genome shotgun (WGS) entry which is preliminary data.</text>
</comment>
<feature type="compositionally biased region" description="Low complexity" evidence="1">
    <location>
        <begin position="382"/>
        <end position="391"/>
    </location>
</feature>
<dbReference type="EMBL" id="JAPQKS010000004">
    <property type="protein sequence ID" value="KAJ5231961.1"/>
    <property type="molecule type" value="Genomic_DNA"/>
</dbReference>